<dbReference type="NCBIfam" id="TIGR03509">
    <property type="entry name" value="OMP_MtrB_PioB"/>
    <property type="match status" value="1"/>
</dbReference>
<feature type="chain" id="PRO_5011512394" evidence="1">
    <location>
        <begin position="20"/>
        <end position="665"/>
    </location>
</feature>
<dbReference type="Pfam" id="PF11854">
    <property type="entry name" value="MtrB_PioB"/>
    <property type="match status" value="1"/>
</dbReference>
<evidence type="ECO:0000256" key="1">
    <source>
        <dbReference type="SAM" id="SignalP"/>
    </source>
</evidence>
<keyword evidence="1" id="KW-0732">Signal</keyword>
<evidence type="ECO:0000313" key="2">
    <source>
        <dbReference type="EMBL" id="SDJ25742.1"/>
    </source>
</evidence>
<gene>
    <name evidence="2" type="ORF">SAMN04488540_106107</name>
</gene>
<dbReference type="InterPro" id="IPR020016">
    <property type="entry name" value="Decahaem-assoc_OM_MtrB/PioB"/>
</dbReference>
<feature type="signal peptide" evidence="1">
    <location>
        <begin position="1"/>
        <end position="19"/>
    </location>
</feature>
<evidence type="ECO:0000313" key="3">
    <source>
        <dbReference type="Proteomes" id="UP000199527"/>
    </source>
</evidence>
<reference evidence="3" key="1">
    <citation type="submission" date="2016-10" db="EMBL/GenBank/DDBJ databases">
        <authorList>
            <person name="Varghese N."/>
            <person name="Submissions S."/>
        </authorList>
    </citation>
    <scope>NUCLEOTIDE SEQUENCE [LARGE SCALE GENOMIC DNA]</scope>
    <source>
        <strain evidence="3">DSM 23317</strain>
    </source>
</reference>
<sequence length="665" mass="73278">MKYNLITLAIIAASSPALAVDFGLANANTDGVNTSQWQCKRCSPATANHGQLELGAGYADIDDAHAQNALGSDDSGAVASMSGQARVANDSGWRLKATAHDLGLEHGDFDARLSKDDRYRLTVNYRQLAQVDSDQAVSQYHYGNDQLTPAAQAYPTTLGIKREQIGVGLSANPPLAGLPVTTYLDYRTEDKTGHQRSSVVTPSPVNLAKRVDSTTDTFAAGAQLQGQQWLAALDYQGSVYRNHLDEIYHQTFGSLLAMDPDNESHQITLSGNLLSSLGQFDGRISSGRLIQDDQLVNAAQSPIQNWDGQIDTLDASGRYTTVVGDALKLQASGKYSDRDNQSSVFEFAQYDYNAVTGLVSENVLLDHRSSDAKLAAQYRVAKGYRFDAEYRYDRDERSHSDREVTEQHGIGAGFKVTALDHWRIEFDAGFSQRDGSRYQANSVTSTEQNELMRKYYLADRNRLETRLTLRHQPTSALSMDLSLQYASDDYTDTEIGLTDAKDYGYQLNASYLVQRHLSVYGFAGQQWIDANQSGSQAGGLADWTAQIEDRFVTLGAGFEWSGLMQDSLTLGGDYLFANSDSDASNSGAASTGFDDYYSYSHSVGLFARYLLSPRSHLKLDYRYERYYDTDYADVAVDAVNGLTTLGDLNHNYNAHQLMLTYSISL</sequence>
<dbReference type="AlphaFoldDB" id="A0A1G8S934"/>
<accession>A0A1G8S934</accession>
<name>A0A1G8S934_9GAMM</name>
<keyword evidence="3" id="KW-1185">Reference proteome</keyword>
<protein>
    <submittedName>
        <fullName evidence="2">Decaheme-associated outer membrane protein, MtrB/PioB family</fullName>
    </submittedName>
</protein>
<proteinExistence type="predicted"/>
<dbReference type="Proteomes" id="UP000199527">
    <property type="component" value="Unassembled WGS sequence"/>
</dbReference>
<organism evidence="2 3">
    <name type="scientific">Ferrimonas sediminum</name>
    <dbReference type="NCBI Taxonomy" id="718193"/>
    <lineage>
        <taxon>Bacteria</taxon>
        <taxon>Pseudomonadati</taxon>
        <taxon>Pseudomonadota</taxon>
        <taxon>Gammaproteobacteria</taxon>
        <taxon>Alteromonadales</taxon>
        <taxon>Ferrimonadaceae</taxon>
        <taxon>Ferrimonas</taxon>
    </lineage>
</organism>
<dbReference type="EMBL" id="FNEM01000006">
    <property type="protein sequence ID" value="SDJ25742.1"/>
    <property type="molecule type" value="Genomic_DNA"/>
</dbReference>
<dbReference type="RefSeq" id="WP_090365014.1">
    <property type="nucleotide sequence ID" value="NZ_FNEM01000006.1"/>
</dbReference>
<dbReference type="OrthoDB" id="9146719at2"/>